<keyword evidence="2" id="KW-0813">Transport</keyword>
<comment type="subcellular location">
    <subcellularLocation>
        <location evidence="1">Cell membrane</location>
        <topology evidence="1">Multi-pass membrane protein</topology>
    </subcellularLocation>
</comment>
<dbReference type="NCBIfam" id="TIGR00791">
    <property type="entry name" value="gntP"/>
    <property type="match status" value="1"/>
</dbReference>
<keyword evidence="3" id="KW-1003">Cell membrane</keyword>
<name>A0ABX0JQV3_9PROT</name>
<gene>
    <name evidence="9" type="ORF">GOB93_14595</name>
</gene>
<evidence type="ECO:0000256" key="2">
    <source>
        <dbReference type="ARBA" id="ARBA00022448"/>
    </source>
</evidence>
<evidence type="ECO:0000256" key="5">
    <source>
        <dbReference type="ARBA" id="ARBA00022989"/>
    </source>
</evidence>
<keyword evidence="6 8" id="KW-0472">Membrane</keyword>
<dbReference type="RefSeq" id="WP_173584269.1">
    <property type="nucleotide sequence ID" value="NZ_WOTB01000021.1"/>
</dbReference>
<proteinExistence type="inferred from homology"/>
<evidence type="ECO:0000256" key="8">
    <source>
        <dbReference type="SAM" id="Phobius"/>
    </source>
</evidence>
<keyword evidence="10" id="KW-1185">Reference proteome</keyword>
<dbReference type="Proteomes" id="UP000635278">
    <property type="component" value="Unassembled WGS sequence"/>
</dbReference>
<feature type="transmembrane region" description="Helical" evidence="8">
    <location>
        <begin position="70"/>
        <end position="93"/>
    </location>
</feature>
<comment type="caution">
    <text evidence="9">The sequence shown here is derived from an EMBL/GenBank/DDBJ whole genome shotgun (WGS) entry which is preliminary data.</text>
</comment>
<evidence type="ECO:0000313" key="9">
    <source>
        <dbReference type="EMBL" id="NHN85861.1"/>
    </source>
</evidence>
<comment type="similarity">
    <text evidence="7">Belongs to the GntP permease family.</text>
</comment>
<reference evidence="9 10" key="1">
    <citation type="journal article" date="2020" name="Int. J. Syst. Evol. Microbiol.">
        <title>Novel acetic acid bacteria from cider fermentations: Acetobacter conturbans sp. nov. and Acetobacter fallax sp. nov.</title>
        <authorList>
            <person name="Sombolestani A.S."/>
            <person name="Cleenwerck I."/>
            <person name="Cnockaert M."/>
            <person name="Borremans W."/>
            <person name="Wieme A.D."/>
            <person name="De Vuyst L."/>
            <person name="Vandamme P."/>
        </authorList>
    </citation>
    <scope>NUCLEOTIDE SEQUENCE [LARGE SCALE GENOMIC DNA]</scope>
    <source>
        <strain evidence="9 10">LMG 30640</strain>
    </source>
</reference>
<accession>A0ABX0JQV3</accession>
<feature type="transmembrane region" description="Helical" evidence="8">
    <location>
        <begin position="319"/>
        <end position="340"/>
    </location>
</feature>
<feature type="transmembrane region" description="Helical" evidence="8">
    <location>
        <begin position="113"/>
        <end position="139"/>
    </location>
</feature>
<feature type="transmembrane region" description="Helical" evidence="8">
    <location>
        <begin position="151"/>
        <end position="171"/>
    </location>
</feature>
<evidence type="ECO:0000256" key="6">
    <source>
        <dbReference type="ARBA" id="ARBA00023136"/>
    </source>
</evidence>
<dbReference type="EMBL" id="WOTB01000021">
    <property type="protein sequence ID" value="NHN85861.1"/>
    <property type="molecule type" value="Genomic_DNA"/>
</dbReference>
<feature type="transmembrane region" description="Helical" evidence="8">
    <location>
        <begin position="183"/>
        <end position="206"/>
    </location>
</feature>
<feature type="transmembrane region" description="Helical" evidence="8">
    <location>
        <begin position="434"/>
        <end position="458"/>
    </location>
</feature>
<feature type="transmembrane region" description="Helical" evidence="8">
    <location>
        <begin position="280"/>
        <end position="298"/>
    </location>
</feature>
<dbReference type="InterPro" id="IPR003474">
    <property type="entry name" value="Glcn_transporter"/>
</dbReference>
<evidence type="ECO:0000256" key="3">
    <source>
        <dbReference type="ARBA" id="ARBA00022475"/>
    </source>
</evidence>
<organism evidence="9 10">
    <name type="scientific">Acetobacter musti</name>
    <dbReference type="NCBI Taxonomy" id="864732"/>
    <lineage>
        <taxon>Bacteria</taxon>
        <taxon>Pseudomonadati</taxon>
        <taxon>Pseudomonadota</taxon>
        <taxon>Alphaproteobacteria</taxon>
        <taxon>Acetobacterales</taxon>
        <taxon>Acetobacteraceae</taxon>
        <taxon>Acetobacter</taxon>
    </lineage>
</organism>
<evidence type="ECO:0000256" key="1">
    <source>
        <dbReference type="ARBA" id="ARBA00004651"/>
    </source>
</evidence>
<evidence type="ECO:0000256" key="4">
    <source>
        <dbReference type="ARBA" id="ARBA00022692"/>
    </source>
</evidence>
<feature type="transmembrane region" description="Helical" evidence="8">
    <location>
        <begin position="15"/>
        <end position="33"/>
    </location>
</feature>
<sequence length="459" mass="47014">MDHTVLAWTAHDSRLIGSCIAALLVIVLLISWLRLTPFLAILLGALTFSVCSGLPILPAIGAFQTGAGKLLGDAGIIIALGSMLGGMIEHSGAAGRVVSMLLSPGGRPVPAALLPWLIAIAAMMIGLPLFFEVGLVIMLPVIVTISKQSGLPLLSVAIPALAGMTALHALVPPHPGPLIAVSILHAQLGATLLTGLGIAIPAVILAGPLYGKWLSRQSGFNIPCPDLPGEAGAGGPAPSGAVSLAVLLLPVSLMLARTVSKVFLPQTGLTARVLDGVGEPFSALTLAVVFAVIMLGWARGVPRHEIGQTLQRSLPPVAVLLLTIGAGGGLKQVLLSAGIADTISKIAVASPFPPVVLVWLIAVCLRQATGSATVATSATAGLIAPLLPQLGLTPAQASLLALSIGSGSVFFCHVNDAGFWMVHELFRLSLKQTIMVWSVLQTIVSLTGLILCCVLWQLL</sequence>
<dbReference type="Pfam" id="PF02447">
    <property type="entry name" value="GntP_permease"/>
    <property type="match status" value="1"/>
</dbReference>
<dbReference type="PANTHER" id="PTHR30354">
    <property type="entry name" value="GNT FAMILY GLUCONATE TRANSPORTER"/>
    <property type="match status" value="1"/>
</dbReference>
<feature type="transmembrane region" description="Helical" evidence="8">
    <location>
        <begin position="346"/>
        <end position="365"/>
    </location>
</feature>
<evidence type="ECO:0000256" key="7">
    <source>
        <dbReference type="ARBA" id="ARBA00049663"/>
    </source>
</evidence>
<feature type="transmembrane region" description="Helical" evidence="8">
    <location>
        <begin position="397"/>
        <end position="422"/>
    </location>
</feature>
<dbReference type="PIRSF" id="PIRSF002746">
    <property type="entry name" value="Gluconate_transporter"/>
    <property type="match status" value="1"/>
</dbReference>
<keyword evidence="5 8" id="KW-1133">Transmembrane helix</keyword>
<feature type="transmembrane region" description="Helical" evidence="8">
    <location>
        <begin position="39"/>
        <end position="63"/>
    </location>
</feature>
<dbReference type="PANTHER" id="PTHR30354:SF22">
    <property type="entry name" value="HIGH-AFFINITY GLUCONATE TRANSPORTER"/>
    <property type="match status" value="1"/>
</dbReference>
<evidence type="ECO:0000313" key="10">
    <source>
        <dbReference type="Proteomes" id="UP000635278"/>
    </source>
</evidence>
<protein>
    <submittedName>
        <fullName evidence="9">Gluconate transporter</fullName>
    </submittedName>
</protein>
<keyword evidence="4 8" id="KW-0812">Transmembrane</keyword>